<proteinExistence type="predicted"/>
<evidence type="ECO:0000313" key="1">
    <source>
        <dbReference type="EMBL" id="KAF4678175.1"/>
    </source>
</evidence>
<dbReference type="EMBL" id="JAAPAO010000002">
    <property type="protein sequence ID" value="KAF4678175.1"/>
    <property type="molecule type" value="Genomic_DNA"/>
</dbReference>
<organism evidence="1 2">
    <name type="scientific">Perkinsus chesapeaki</name>
    <name type="common">Clam parasite</name>
    <name type="synonym">Perkinsus andrewsi</name>
    <dbReference type="NCBI Taxonomy" id="330153"/>
    <lineage>
        <taxon>Eukaryota</taxon>
        <taxon>Sar</taxon>
        <taxon>Alveolata</taxon>
        <taxon>Perkinsozoa</taxon>
        <taxon>Perkinsea</taxon>
        <taxon>Perkinsida</taxon>
        <taxon>Perkinsidae</taxon>
        <taxon>Perkinsus</taxon>
    </lineage>
</organism>
<protein>
    <submittedName>
        <fullName evidence="1">Uncharacterized protein</fullName>
    </submittedName>
</protein>
<sequence>MNINDLEPPQQSVILECSEQSTDLDLVGYVKNRGQMKWPETAALQFCYGEFDGGCPAVPLANLAPGELAQVVIDLRELSGATDGVQHLVWCIVDSATGEVLDQNQLIEVFIKFTHPPANDEDGCNSARPMLFYGDYSRSLDAIQIPF</sequence>
<comment type="caution">
    <text evidence="1">The sequence shown here is derived from an EMBL/GenBank/DDBJ whole genome shotgun (WGS) entry which is preliminary data.</text>
</comment>
<gene>
    <name evidence="1" type="ORF">FOL47_003237</name>
</gene>
<reference evidence="1 2" key="1">
    <citation type="submission" date="2020-04" db="EMBL/GenBank/DDBJ databases">
        <title>Perkinsus chesapeaki whole genome sequence.</title>
        <authorList>
            <person name="Bogema D.R."/>
        </authorList>
    </citation>
    <scope>NUCLEOTIDE SEQUENCE [LARGE SCALE GENOMIC DNA]</scope>
    <source>
        <strain evidence="1">ATCC PRA-425</strain>
    </source>
</reference>
<name>A0A7J6N2U7_PERCH</name>
<dbReference type="AlphaFoldDB" id="A0A7J6N2U7"/>
<accession>A0A7J6N2U7</accession>
<dbReference type="Proteomes" id="UP000591131">
    <property type="component" value="Unassembled WGS sequence"/>
</dbReference>
<keyword evidence="2" id="KW-1185">Reference proteome</keyword>
<evidence type="ECO:0000313" key="2">
    <source>
        <dbReference type="Proteomes" id="UP000591131"/>
    </source>
</evidence>